<name>A0A291B6M2_9GAMM</name>
<organism evidence="1 2">
    <name type="scientific">Candidatus Enterovibrio altilux</name>
    <dbReference type="NCBI Taxonomy" id="1927128"/>
    <lineage>
        <taxon>Bacteria</taxon>
        <taxon>Pseudomonadati</taxon>
        <taxon>Pseudomonadota</taxon>
        <taxon>Gammaproteobacteria</taxon>
        <taxon>Vibrionales</taxon>
        <taxon>Vibrionaceae</taxon>
        <taxon>Enterovibrio</taxon>
    </lineage>
</organism>
<accession>A0A291B6M2</accession>
<sequence length="48" mass="5283">MIKKLFSYGIKLSIIIMRDLIDLSIDATELKACGEGKCTVKKHGTDGK</sequence>
<evidence type="ECO:0000313" key="2">
    <source>
        <dbReference type="Proteomes" id="UP000218160"/>
    </source>
</evidence>
<dbReference type="EMBL" id="CP020660">
    <property type="protein sequence ID" value="ATF08638.1"/>
    <property type="molecule type" value="Genomic_DNA"/>
</dbReference>
<dbReference type="KEGG" id="elux:BTN50_0094"/>
<evidence type="ECO:0000313" key="1">
    <source>
        <dbReference type="EMBL" id="ATF08638.1"/>
    </source>
</evidence>
<reference evidence="2" key="1">
    <citation type="submission" date="2017-04" db="EMBL/GenBank/DDBJ databases">
        <title>Genome evolution of the luminous symbionts of deep sea anglerfish.</title>
        <authorList>
            <person name="Hendry T.A."/>
        </authorList>
    </citation>
    <scope>NUCLEOTIDE SEQUENCE [LARGE SCALE GENOMIC DNA]</scope>
</reference>
<keyword evidence="2" id="KW-1185">Reference proteome</keyword>
<protein>
    <submittedName>
        <fullName evidence="1">Uncharacterized protein</fullName>
    </submittedName>
</protein>
<dbReference type="AlphaFoldDB" id="A0A291B6M2"/>
<proteinExistence type="predicted"/>
<dbReference type="Proteomes" id="UP000218160">
    <property type="component" value="Chromosome 1"/>
</dbReference>
<gene>
    <name evidence="1" type="ORF">BTN50_0094</name>
</gene>